<sequence>MPQRRPRQGGAMSEPAYRPARSLTRFPHVRERMPGSDLAIGLDSPDHGAPFYLYEAGHLLIGGRNGERRALLTAAVARVPGVDALVPAGRGPCEPVGRYRVESSSGISVPEVMAEVDARIPGNREIPVVTPNHVLTIAGTCLLPESEPVPVRQALPYPAPMEPGGPHPVAVHLADTGLVPAHTALAAGATWMAGVRGEQGPAFDSGDIPPYAGHGTFAGGIVGCLAPTAAVHVSACLGGGAVTEYDLCRGLLRAIGSGRVPDVIGLVSGAATRGGHPLLAMDAIIGWAERSLRRIGRPVLVVAAGDNASAVPPWPAGYAAISPSVLSVGALDQGQPPRRACFSNHGPWVKVYASGERLVNVFPHGRYRYRHGPAEVCDADALTPGRGETRRFAGGLARWSGTSLATPLVAGLIARRVARTGRTAREAAADVMAFARSQAGAGPLPAVLTADNEIV</sequence>
<feature type="domain" description="Peptidase S8/S53" evidence="6">
    <location>
        <begin position="169"/>
        <end position="417"/>
    </location>
</feature>
<evidence type="ECO:0000313" key="8">
    <source>
        <dbReference type="Proteomes" id="UP000253303"/>
    </source>
</evidence>
<dbReference type="Gene3D" id="3.40.50.200">
    <property type="entry name" value="Peptidase S8/S53 domain"/>
    <property type="match status" value="1"/>
</dbReference>
<comment type="similarity">
    <text evidence="4">Belongs to the peptidase S8 family.</text>
</comment>
<dbReference type="EMBL" id="QMEY01000006">
    <property type="protein sequence ID" value="RBQ18941.1"/>
    <property type="molecule type" value="Genomic_DNA"/>
</dbReference>
<dbReference type="GO" id="GO:0006508">
    <property type="term" value="P:proteolysis"/>
    <property type="evidence" value="ECO:0007669"/>
    <property type="project" value="UniProtKB-KW"/>
</dbReference>
<protein>
    <recommendedName>
        <fullName evidence="6">Peptidase S8/S53 domain-containing protein</fullName>
    </recommendedName>
</protein>
<dbReference type="PROSITE" id="PS00138">
    <property type="entry name" value="SUBTILASE_SER"/>
    <property type="match status" value="1"/>
</dbReference>
<dbReference type="InterPro" id="IPR036852">
    <property type="entry name" value="Peptidase_S8/S53_dom_sf"/>
</dbReference>
<keyword evidence="3 4" id="KW-0720">Serine protease</keyword>
<evidence type="ECO:0000313" key="7">
    <source>
        <dbReference type="EMBL" id="RBQ18941.1"/>
    </source>
</evidence>
<dbReference type="InterPro" id="IPR000209">
    <property type="entry name" value="Peptidase_S8/S53_dom"/>
</dbReference>
<dbReference type="AlphaFoldDB" id="A0A366LYE3"/>
<reference evidence="7 8" key="1">
    <citation type="submission" date="2018-06" db="EMBL/GenBank/DDBJ databases">
        <title>Sphaerisporangium craniellae sp. nov., isolated from a marine sponge in the South China Sea.</title>
        <authorList>
            <person name="Li L."/>
        </authorList>
    </citation>
    <scope>NUCLEOTIDE SEQUENCE [LARGE SCALE GENOMIC DNA]</scope>
    <source>
        <strain evidence="7 8">LHW63015</strain>
    </source>
</reference>
<feature type="active site" description="Charge relay system" evidence="4">
    <location>
        <position position="403"/>
    </location>
</feature>
<feature type="region of interest" description="Disordered" evidence="5">
    <location>
        <begin position="1"/>
        <end position="23"/>
    </location>
</feature>
<accession>A0A366LYE3</accession>
<dbReference type="Proteomes" id="UP000253303">
    <property type="component" value="Unassembled WGS sequence"/>
</dbReference>
<dbReference type="PRINTS" id="PR00723">
    <property type="entry name" value="SUBTILISIN"/>
</dbReference>
<evidence type="ECO:0000259" key="6">
    <source>
        <dbReference type="Pfam" id="PF00082"/>
    </source>
</evidence>
<dbReference type="CDD" id="cd00306">
    <property type="entry name" value="Peptidases_S8_S53"/>
    <property type="match status" value="1"/>
</dbReference>
<dbReference type="InterPro" id="IPR015500">
    <property type="entry name" value="Peptidase_S8_subtilisin-rel"/>
</dbReference>
<gene>
    <name evidence="7" type="ORF">DP939_17270</name>
</gene>
<keyword evidence="1 4" id="KW-0645">Protease</keyword>
<evidence type="ECO:0000256" key="3">
    <source>
        <dbReference type="ARBA" id="ARBA00022825"/>
    </source>
</evidence>
<proteinExistence type="inferred from homology"/>
<evidence type="ECO:0000256" key="5">
    <source>
        <dbReference type="SAM" id="MobiDB-lite"/>
    </source>
</evidence>
<comment type="caution">
    <text evidence="7">The sequence shown here is derived from an EMBL/GenBank/DDBJ whole genome shotgun (WGS) entry which is preliminary data.</text>
</comment>
<evidence type="ECO:0000256" key="1">
    <source>
        <dbReference type="ARBA" id="ARBA00022670"/>
    </source>
</evidence>
<evidence type="ECO:0000256" key="4">
    <source>
        <dbReference type="PROSITE-ProRule" id="PRU01240"/>
    </source>
</evidence>
<name>A0A366LYE3_9ACTN</name>
<evidence type="ECO:0000256" key="2">
    <source>
        <dbReference type="ARBA" id="ARBA00022801"/>
    </source>
</evidence>
<feature type="active site" description="Charge relay system" evidence="4">
    <location>
        <position position="175"/>
    </location>
</feature>
<keyword evidence="8" id="KW-1185">Reference proteome</keyword>
<dbReference type="SUPFAM" id="SSF52743">
    <property type="entry name" value="Subtilisin-like"/>
    <property type="match status" value="1"/>
</dbReference>
<keyword evidence="2 4" id="KW-0378">Hydrolase</keyword>
<dbReference type="InterPro" id="IPR023828">
    <property type="entry name" value="Peptidase_S8_Ser-AS"/>
</dbReference>
<feature type="active site" description="Charge relay system" evidence="4">
    <location>
        <position position="214"/>
    </location>
</feature>
<dbReference type="GO" id="GO:0004252">
    <property type="term" value="F:serine-type endopeptidase activity"/>
    <property type="evidence" value="ECO:0007669"/>
    <property type="project" value="UniProtKB-UniRule"/>
</dbReference>
<dbReference type="PROSITE" id="PS51892">
    <property type="entry name" value="SUBTILASE"/>
    <property type="match status" value="1"/>
</dbReference>
<organism evidence="7 8">
    <name type="scientific">Spongiactinospora rosea</name>
    <dbReference type="NCBI Taxonomy" id="2248750"/>
    <lineage>
        <taxon>Bacteria</taxon>
        <taxon>Bacillati</taxon>
        <taxon>Actinomycetota</taxon>
        <taxon>Actinomycetes</taxon>
        <taxon>Streptosporangiales</taxon>
        <taxon>Streptosporangiaceae</taxon>
        <taxon>Spongiactinospora</taxon>
    </lineage>
</organism>
<dbReference type="Pfam" id="PF00082">
    <property type="entry name" value="Peptidase_S8"/>
    <property type="match status" value="1"/>
</dbReference>